<evidence type="ECO:0000256" key="1">
    <source>
        <dbReference type="SAM" id="MobiDB-lite"/>
    </source>
</evidence>
<dbReference type="GO" id="GO:0016020">
    <property type="term" value="C:membrane"/>
    <property type="evidence" value="ECO:0007669"/>
    <property type="project" value="TreeGrafter"/>
</dbReference>
<dbReference type="PANTHER" id="PTHR15048:SF0">
    <property type="entry name" value="STARCH-BINDING DOMAIN-CONTAINING PROTEIN 1"/>
    <property type="match status" value="1"/>
</dbReference>
<dbReference type="EMBL" id="BMAR01000070">
    <property type="protein sequence ID" value="GFR52730.1"/>
    <property type="molecule type" value="Genomic_DNA"/>
</dbReference>
<feature type="region of interest" description="Disordered" evidence="1">
    <location>
        <begin position="1005"/>
        <end position="1069"/>
    </location>
</feature>
<comment type="caution">
    <text evidence="2">The sequence shown here is derived from an EMBL/GenBank/DDBJ whole genome shotgun (WGS) entry which is preliminary data.</text>
</comment>
<dbReference type="GO" id="GO:0003676">
    <property type="term" value="F:nucleic acid binding"/>
    <property type="evidence" value="ECO:0007669"/>
    <property type="project" value="InterPro"/>
</dbReference>
<name>A0AAD3HU55_9CHLO</name>
<accession>A0AAD3HU55</accession>
<dbReference type="InterPro" id="IPR012337">
    <property type="entry name" value="RNaseH-like_sf"/>
</dbReference>
<dbReference type="InterPro" id="IPR036397">
    <property type="entry name" value="RNaseH_sf"/>
</dbReference>
<sequence>MNSKCLDRPVVAPGVATTSLATGAMQAASSTNASSFNQGAALLQPLIDAAFPETGDPLCRLRRRFASWLASSPFPVLGPYHALLTSAGQVLRFEPTLLQNPGALLQKLRVLLLSPENRGIFAISTADGKEVVCLDELALRRFVNDSSSASGGPGLLTLPSSPWDAAMDAALQLGIPRASGEGLQVSLSSDSSLTAAASLMTNSSVPLTSGQGSCSLTGVQSVGLEGGDQLDSLTQPVLAAIAAAWPGTGALARLKRRAALALAAAQDGPEGPYSMLASALGDVLHRHEPDAVAELRHPVTKTLRVKQLLHEGGHIGDAAMPLPGLGSSGNLNSSVNAAGATANVATEGAGFLRVVKGKYDIVVVLDLPALMQVYGKCGPATGAALPTQLQQLAAPSHALRQVSLCANSASTAAEGPAHTDIQTSLLGKSPGDGSISGEAGMASQTALSQGSGGAAAGGSGVIEGVSELALRAFPGSAPAAQLRRAIVVHLAGLPRRSQQWTHLGIFVASSQAHLWLNPSNRWPKLKAFVMHPDSRGVFLDVQMPGPGAAAGLVALDPTALRRAAAAGLATAINAAWPGHAPLERIRRAAAFTLAFAARGPAGPYTMLGSALGTAIRKRDKEAFDALAGMGKLSELLDDTSVGGAGGGAPWEAGGGGGGGPGVSGPGGGGTSEADAATNPSPPGSGGGAAGGTGGYIVSFKKDQDGFFRLRLEVLLQDWPREDPATGASGSRVPGSGSDPGSDLASFAPSTPAAFAVGPAFSTVSAASLSLLSGAAAHSAAGSASGDVSSPPLEQELLRRFPPPQGTLANSEQATIAAAKRCIARLLAWAPPPHQLTFAKLGAQVPKLLGGARIGRNLRLVCLEEPDVFAVQSQSPTVHVVRLICPRLLQMAQEQSERKGPTMLQPPQQALPPVMQMYAQKHPGSVQQQLNNMLQLQAHNPALSPQLQLPPGVAVAARAPALIHPAAQLRLQPPSQRLLLQPRADQDVTGFQQHIQLLGASSADPGRQAAAANAGWAAPWQLSQPPQQQLRQHASQEQQLLLLQQQQGIPPQQHNLTSGAGGGVPPRLFDDRISIHSSASVASLSGVGGPGADGFSAHPIDSGPVSWHRNSGGGSRSLAQQQQEQIAAAAAAAGPTAGGVPQRIQDFAASALVAEQALQPQGSSGSPILPHTAVHVLADPYSSDFLAVLQHCHACPQIGLAVQVYDGRPALVSLYAPSAMAMAPADGAVGGLPEAWSPAVYVLDCTASSAGEGPEALVAALLANLRSLLEEPGVAKVVHGCEQIRALEVASGATIAPLLDTRVLLDAVSTLLPPLPPLPSVAAVAAAAAAGPLPVRGYSSAEAAAMAQLSAHIGGLRVALQSVELWSDRPEMVAVLSELHFAAHRAELWAAAGRDSTWLSRPLTESQVAVAAQAVHHLPELWAALCEAVPWLAAHAALRLMQHLRAVPVGLGGQGQG</sequence>
<reference evidence="2 3" key="1">
    <citation type="journal article" date="2021" name="Sci. Rep.">
        <title>Genome sequencing of the multicellular alga Astrephomene provides insights into convergent evolution of germ-soma differentiation.</title>
        <authorList>
            <person name="Yamashita S."/>
            <person name="Yamamoto K."/>
            <person name="Matsuzaki R."/>
            <person name="Suzuki S."/>
            <person name="Yamaguchi H."/>
            <person name="Hirooka S."/>
            <person name="Minakuchi Y."/>
            <person name="Miyagishima S."/>
            <person name="Kawachi M."/>
            <person name="Toyoda A."/>
            <person name="Nozaki H."/>
        </authorList>
    </citation>
    <scope>NUCLEOTIDE SEQUENCE [LARGE SCALE GENOMIC DNA]</scope>
    <source>
        <strain evidence="2 3">NIES-4017</strain>
    </source>
</reference>
<protein>
    <submittedName>
        <fullName evidence="2">Uncharacterized protein</fullName>
    </submittedName>
</protein>
<feature type="compositionally biased region" description="Low complexity" evidence="1">
    <location>
        <begin position="1118"/>
        <end position="1132"/>
    </location>
</feature>
<evidence type="ECO:0000313" key="3">
    <source>
        <dbReference type="Proteomes" id="UP001054857"/>
    </source>
</evidence>
<dbReference type="Proteomes" id="UP001054857">
    <property type="component" value="Unassembled WGS sequence"/>
</dbReference>
<feature type="region of interest" description="Disordered" evidence="1">
    <location>
        <begin position="640"/>
        <end position="689"/>
    </location>
</feature>
<proteinExistence type="predicted"/>
<evidence type="ECO:0000313" key="2">
    <source>
        <dbReference type="EMBL" id="GFR52730.1"/>
    </source>
</evidence>
<keyword evidence="3" id="KW-1185">Reference proteome</keyword>
<feature type="region of interest" description="Disordered" evidence="1">
    <location>
        <begin position="1092"/>
        <end position="1132"/>
    </location>
</feature>
<feature type="compositionally biased region" description="Gly residues" evidence="1">
    <location>
        <begin position="642"/>
        <end position="670"/>
    </location>
</feature>
<dbReference type="Gene3D" id="3.30.420.10">
    <property type="entry name" value="Ribonuclease H-like superfamily/Ribonuclease H"/>
    <property type="match status" value="1"/>
</dbReference>
<organism evidence="2 3">
    <name type="scientific">Astrephomene gubernaculifera</name>
    <dbReference type="NCBI Taxonomy" id="47775"/>
    <lineage>
        <taxon>Eukaryota</taxon>
        <taxon>Viridiplantae</taxon>
        <taxon>Chlorophyta</taxon>
        <taxon>core chlorophytes</taxon>
        <taxon>Chlorophyceae</taxon>
        <taxon>CS clade</taxon>
        <taxon>Chlamydomonadales</taxon>
        <taxon>Astrephomenaceae</taxon>
        <taxon>Astrephomene</taxon>
    </lineage>
</organism>
<feature type="region of interest" description="Disordered" evidence="1">
    <location>
        <begin position="720"/>
        <end position="744"/>
    </location>
</feature>
<dbReference type="PANTHER" id="PTHR15048">
    <property type="entry name" value="STARCH-BINDING DOMAIN-CONTAINING PROTEIN 1"/>
    <property type="match status" value="1"/>
</dbReference>
<feature type="compositionally biased region" description="Low complexity" evidence="1">
    <location>
        <begin position="1005"/>
        <end position="1052"/>
    </location>
</feature>
<dbReference type="SUPFAM" id="SSF53098">
    <property type="entry name" value="Ribonuclease H-like"/>
    <property type="match status" value="1"/>
</dbReference>
<gene>
    <name evidence="2" type="ORF">Agub_g15267</name>
</gene>